<protein>
    <submittedName>
        <fullName evidence="2">CaiB/BaiF family protein</fullName>
    </submittedName>
</protein>
<dbReference type="InterPro" id="IPR044855">
    <property type="entry name" value="CoA-Trfase_III_dom3_sf"/>
</dbReference>
<evidence type="ECO:0000313" key="2">
    <source>
        <dbReference type="EMBL" id="EZP80196.1"/>
    </source>
</evidence>
<comment type="caution">
    <text evidence="2">The sequence shown here is derived from an EMBL/GenBank/DDBJ whole genome shotgun (WGS) entry which is preliminary data.</text>
</comment>
<dbReference type="GO" id="GO:0008410">
    <property type="term" value="F:CoA-transferase activity"/>
    <property type="evidence" value="ECO:0007669"/>
    <property type="project" value="TreeGrafter"/>
</dbReference>
<dbReference type="RefSeq" id="WP_036527452.1">
    <property type="nucleotide sequence ID" value="NZ_JFYZ01000018.1"/>
</dbReference>
<dbReference type="InterPro" id="IPR023606">
    <property type="entry name" value="CoA-Trfase_III_dom_1_sf"/>
</dbReference>
<sequence>MTVRETAGWSGPLAGVRVIDFTRVLAGPAASLALADLGAEVFKIEPPGTGDETRSFPPIRDGESHYYLAVNRGKKSIVVDLKTPEGLALVKDLAAQCDVLVENYRPGVMERLGLGWEELHAINPRLIYCSISGYGQTGPLRDRPSFDIVLQAMSGALSMNGEAGSLPTKLGIPLGDLVGGINGPIGILSALYERERTGLGRHIDVSLMDGLMGMLGYIAQLAFFTGSDPQRVGSQHPNLVPYGIFPAREGSIVVACLTPGFWGRICRAIGREDLCDDPRYDTLEKRRDARADVNGLVAEFTSRRSVDELVAIFTAHEVPHAPILGVTEALAQPQARARGMVVETEHAALGRIPIVNRPIRFTDAEQPVPEAPPVLGQHTDAILSDVLDLSPERIAALYRAGVVA</sequence>
<dbReference type="PATRIC" id="fig|158500.4.peg.3686"/>
<dbReference type="InterPro" id="IPR050483">
    <property type="entry name" value="CoA-transferase_III_domain"/>
</dbReference>
<name>A0A031JQY0_9SPHN</name>
<dbReference type="AlphaFoldDB" id="A0A031JQY0"/>
<dbReference type="PANTHER" id="PTHR48207:SF3">
    <property type="entry name" value="SUCCINATE--HYDROXYMETHYLGLUTARATE COA-TRANSFERASE"/>
    <property type="match status" value="1"/>
</dbReference>
<dbReference type="EMBL" id="JFYZ01000018">
    <property type="protein sequence ID" value="EZP80196.1"/>
    <property type="molecule type" value="Genomic_DNA"/>
</dbReference>
<dbReference type="PANTHER" id="PTHR48207">
    <property type="entry name" value="SUCCINATE--HYDROXYMETHYLGLUTARATE COA-TRANSFERASE"/>
    <property type="match status" value="1"/>
</dbReference>
<gene>
    <name evidence="2" type="ORF">BV97_03611</name>
</gene>
<dbReference type="InterPro" id="IPR003673">
    <property type="entry name" value="CoA-Trfase_fam_III"/>
</dbReference>
<keyword evidence="1" id="KW-0808">Transferase</keyword>
<organism evidence="2 3">
    <name type="scientific">Novosphingobium resinovorum</name>
    <dbReference type="NCBI Taxonomy" id="158500"/>
    <lineage>
        <taxon>Bacteria</taxon>
        <taxon>Pseudomonadati</taxon>
        <taxon>Pseudomonadota</taxon>
        <taxon>Alphaproteobacteria</taxon>
        <taxon>Sphingomonadales</taxon>
        <taxon>Sphingomonadaceae</taxon>
        <taxon>Novosphingobium</taxon>
    </lineage>
</organism>
<dbReference type="SUPFAM" id="SSF89796">
    <property type="entry name" value="CoA-transferase family III (CaiB/BaiF)"/>
    <property type="match status" value="1"/>
</dbReference>
<proteinExistence type="predicted"/>
<dbReference type="eggNOG" id="COG1804">
    <property type="taxonomic scope" value="Bacteria"/>
</dbReference>
<accession>A0A031JQY0</accession>
<evidence type="ECO:0000313" key="3">
    <source>
        <dbReference type="Proteomes" id="UP000024329"/>
    </source>
</evidence>
<reference evidence="2 3" key="1">
    <citation type="submission" date="2014-03" db="EMBL/GenBank/DDBJ databases">
        <title>Whole genome sequence of Novosphingobium resinovorum KF1.</title>
        <authorList>
            <person name="Gan H.M."/>
            <person name="Gan H.Y."/>
            <person name="Chew T.H."/>
            <person name="Savka M.A."/>
        </authorList>
    </citation>
    <scope>NUCLEOTIDE SEQUENCE [LARGE SCALE GENOMIC DNA]</scope>
    <source>
        <strain evidence="2 3">KF1</strain>
    </source>
</reference>
<dbReference type="STRING" id="158500.BES08_12055"/>
<dbReference type="Gene3D" id="3.40.50.10540">
    <property type="entry name" value="Crotonobetainyl-coa:carnitine coa-transferase, domain 1"/>
    <property type="match status" value="1"/>
</dbReference>
<dbReference type="Gene3D" id="3.30.1540.10">
    <property type="entry name" value="formyl-coa transferase, domain 3"/>
    <property type="match status" value="1"/>
</dbReference>
<dbReference type="Pfam" id="PF02515">
    <property type="entry name" value="CoA_transf_3"/>
    <property type="match status" value="1"/>
</dbReference>
<dbReference type="Proteomes" id="UP000024329">
    <property type="component" value="Unassembled WGS sequence"/>
</dbReference>
<evidence type="ECO:0000256" key="1">
    <source>
        <dbReference type="ARBA" id="ARBA00022679"/>
    </source>
</evidence>